<dbReference type="AlphaFoldDB" id="U1X2C0"/>
<evidence type="ECO:0000256" key="2">
    <source>
        <dbReference type="SAM" id="Phobius"/>
    </source>
</evidence>
<keyword evidence="2" id="KW-0812">Transmembrane</keyword>
<evidence type="ECO:0000256" key="1">
    <source>
        <dbReference type="SAM" id="MobiDB-lite"/>
    </source>
</evidence>
<keyword evidence="4" id="KW-1185">Reference proteome</keyword>
<dbReference type="EMBL" id="AWSJ01000164">
    <property type="protein sequence ID" value="ERI09120.1"/>
    <property type="molecule type" value="Genomic_DNA"/>
</dbReference>
<protein>
    <submittedName>
        <fullName evidence="3">Uncharacterized protein</fullName>
    </submittedName>
</protein>
<feature type="region of interest" description="Disordered" evidence="1">
    <location>
        <begin position="158"/>
        <end position="182"/>
    </location>
</feature>
<dbReference type="PATRIC" id="fig|649747.3.peg.2535"/>
<feature type="transmembrane region" description="Helical" evidence="2">
    <location>
        <begin position="55"/>
        <end position="72"/>
    </location>
</feature>
<feature type="compositionally biased region" description="Basic residues" evidence="1">
    <location>
        <begin position="158"/>
        <end position="171"/>
    </location>
</feature>
<evidence type="ECO:0000313" key="3">
    <source>
        <dbReference type="EMBL" id="ERI09120.1"/>
    </source>
</evidence>
<proteinExistence type="predicted"/>
<accession>U1X2C0</accession>
<dbReference type="HOGENOM" id="CLU_1259284_0_0_9"/>
<comment type="caution">
    <text evidence="3">The sequence shown here is derived from an EMBL/GenBank/DDBJ whole genome shotgun (WGS) entry which is preliminary data.</text>
</comment>
<keyword evidence="2" id="KW-1133">Transmembrane helix</keyword>
<sequence>MITWLEVGNSEKRRGWMRPALWQKRDQHVFFRPLVPPTTGGCRFIKSDIYRYMPYLYYSLFNIQWVLSVLVQKKRKCLVMKKKYNVNRRKELQAINQQISGIKSTLHKIEDSMTEIKDNREKVESILHEIQGYVSEAKGNREKLENIMAELAEVKQHLAKKSNRQPRKRRNKGETEVQTEVKTSKKDGFLGDLLGNMDFAQIMNLLQSPLVQSMLKNFL</sequence>
<organism evidence="3 4">
    <name type="scientific">Aneurinibacillus aneurinilyticus ATCC 12856</name>
    <dbReference type="NCBI Taxonomy" id="649747"/>
    <lineage>
        <taxon>Bacteria</taxon>
        <taxon>Bacillati</taxon>
        <taxon>Bacillota</taxon>
        <taxon>Bacilli</taxon>
        <taxon>Bacillales</taxon>
        <taxon>Paenibacillaceae</taxon>
        <taxon>Aneurinibacillus group</taxon>
        <taxon>Aneurinibacillus</taxon>
    </lineage>
</organism>
<reference evidence="3 4" key="1">
    <citation type="submission" date="2013-08" db="EMBL/GenBank/DDBJ databases">
        <authorList>
            <person name="Weinstock G."/>
            <person name="Sodergren E."/>
            <person name="Wylie T."/>
            <person name="Fulton L."/>
            <person name="Fulton R."/>
            <person name="Fronick C."/>
            <person name="O'Laughlin M."/>
            <person name="Godfrey J."/>
            <person name="Miner T."/>
            <person name="Herter B."/>
            <person name="Appelbaum E."/>
            <person name="Cordes M."/>
            <person name="Lek S."/>
            <person name="Wollam A."/>
            <person name="Pepin K.H."/>
            <person name="Palsikar V.B."/>
            <person name="Mitreva M."/>
            <person name="Wilson R.K."/>
        </authorList>
    </citation>
    <scope>NUCLEOTIDE SEQUENCE [LARGE SCALE GENOMIC DNA]</scope>
    <source>
        <strain evidence="3 4">ATCC 12856</strain>
    </source>
</reference>
<dbReference type="Proteomes" id="UP000016511">
    <property type="component" value="Unassembled WGS sequence"/>
</dbReference>
<evidence type="ECO:0000313" key="4">
    <source>
        <dbReference type="Proteomes" id="UP000016511"/>
    </source>
</evidence>
<keyword evidence="2" id="KW-0472">Membrane</keyword>
<name>U1X2C0_ANEAE</name>
<gene>
    <name evidence="3" type="ORF">HMPREF0083_02797</name>
</gene>